<feature type="region of interest" description="Disordered" evidence="1">
    <location>
        <begin position="181"/>
        <end position="225"/>
    </location>
</feature>
<dbReference type="Gene3D" id="1.10.533.10">
    <property type="entry name" value="Death Domain, Fas"/>
    <property type="match status" value="1"/>
</dbReference>
<dbReference type="AlphaFoldDB" id="A0A914VQF7"/>
<evidence type="ECO:0000313" key="3">
    <source>
        <dbReference type="Proteomes" id="UP000887566"/>
    </source>
</evidence>
<protein>
    <submittedName>
        <fullName evidence="4">CARD domain-containing protein</fullName>
    </submittedName>
</protein>
<dbReference type="GO" id="GO:0042981">
    <property type="term" value="P:regulation of apoptotic process"/>
    <property type="evidence" value="ECO:0007669"/>
    <property type="project" value="InterPro"/>
</dbReference>
<sequence length="225" mass="26029">MDHKHSTLLNTHRVELVKDMQPDKVVDELIASGILLDHHANEILKKSNAEERNRELLRILKDRGEHAFGKFVEALRKTCQTSLWELLQQRAPAAGYDASSGNDDSFDYRRQLQYLEERQQKQPDQHFEQWQPQALQRLANNRYDQNAQFHAHYTPSLYRDQFDTNTPPPPAHRGRSVIYTPPPAVQGNSFLTNAPPIVRRDRPAVYPPTPPSVPPQAYVRTNRQP</sequence>
<dbReference type="SUPFAM" id="SSF47986">
    <property type="entry name" value="DEATH domain"/>
    <property type="match status" value="1"/>
</dbReference>
<dbReference type="Pfam" id="PF00619">
    <property type="entry name" value="CARD"/>
    <property type="match status" value="1"/>
</dbReference>
<feature type="compositionally biased region" description="Pro residues" evidence="1">
    <location>
        <begin position="205"/>
        <end position="214"/>
    </location>
</feature>
<dbReference type="Proteomes" id="UP000887566">
    <property type="component" value="Unplaced"/>
</dbReference>
<dbReference type="PROSITE" id="PS50209">
    <property type="entry name" value="CARD"/>
    <property type="match status" value="1"/>
</dbReference>
<dbReference type="GO" id="GO:0002020">
    <property type="term" value="F:protease binding"/>
    <property type="evidence" value="ECO:0007669"/>
    <property type="project" value="InterPro"/>
</dbReference>
<accession>A0A914VQF7</accession>
<keyword evidence="3" id="KW-1185">Reference proteome</keyword>
<dbReference type="PANTHER" id="PTHR15034">
    <property type="entry name" value="DEATH DOMAIN-CONTAINING PROTEIN CRADD"/>
    <property type="match status" value="1"/>
</dbReference>
<evidence type="ECO:0000256" key="1">
    <source>
        <dbReference type="SAM" id="MobiDB-lite"/>
    </source>
</evidence>
<dbReference type="InterPro" id="IPR011029">
    <property type="entry name" value="DEATH-like_dom_sf"/>
</dbReference>
<dbReference type="CDD" id="cd01671">
    <property type="entry name" value="CARD"/>
    <property type="match status" value="1"/>
</dbReference>
<organism evidence="3 4">
    <name type="scientific">Plectus sambesii</name>
    <dbReference type="NCBI Taxonomy" id="2011161"/>
    <lineage>
        <taxon>Eukaryota</taxon>
        <taxon>Metazoa</taxon>
        <taxon>Ecdysozoa</taxon>
        <taxon>Nematoda</taxon>
        <taxon>Chromadorea</taxon>
        <taxon>Plectida</taxon>
        <taxon>Plectina</taxon>
        <taxon>Plectoidea</taxon>
        <taxon>Plectidae</taxon>
        <taxon>Plectus</taxon>
    </lineage>
</organism>
<dbReference type="InterPro" id="IPR037939">
    <property type="entry name" value="CRADD"/>
</dbReference>
<feature type="domain" description="CARD" evidence="2">
    <location>
        <begin position="1"/>
        <end position="90"/>
    </location>
</feature>
<name>A0A914VQF7_9BILA</name>
<evidence type="ECO:0000313" key="4">
    <source>
        <dbReference type="WBParaSite" id="PSAMB.scaffold2358size23648.g17437.t1"/>
    </source>
</evidence>
<evidence type="ECO:0000259" key="2">
    <source>
        <dbReference type="PROSITE" id="PS50209"/>
    </source>
</evidence>
<dbReference type="PANTHER" id="PTHR15034:SF5">
    <property type="entry name" value="DEATH DOMAIN-CONTAINING PROTEIN CRADD"/>
    <property type="match status" value="1"/>
</dbReference>
<dbReference type="SMART" id="SM00114">
    <property type="entry name" value="CARD"/>
    <property type="match status" value="1"/>
</dbReference>
<dbReference type="WBParaSite" id="PSAMB.scaffold2358size23648.g17437.t1">
    <property type="protein sequence ID" value="PSAMB.scaffold2358size23648.g17437.t1"/>
    <property type="gene ID" value="PSAMB.scaffold2358size23648.g17437"/>
</dbReference>
<reference evidence="4" key="1">
    <citation type="submission" date="2022-11" db="UniProtKB">
        <authorList>
            <consortium name="WormBaseParasite"/>
        </authorList>
    </citation>
    <scope>IDENTIFICATION</scope>
</reference>
<dbReference type="GO" id="GO:0070513">
    <property type="term" value="F:death domain binding"/>
    <property type="evidence" value="ECO:0007669"/>
    <property type="project" value="InterPro"/>
</dbReference>
<proteinExistence type="predicted"/>
<dbReference type="InterPro" id="IPR001315">
    <property type="entry name" value="CARD"/>
</dbReference>